<evidence type="ECO:0000313" key="3">
    <source>
        <dbReference type="Proteomes" id="UP001396898"/>
    </source>
</evidence>
<feature type="transmembrane region" description="Helical" evidence="1">
    <location>
        <begin position="531"/>
        <end position="554"/>
    </location>
</feature>
<feature type="transmembrane region" description="Helical" evidence="1">
    <location>
        <begin position="120"/>
        <end position="137"/>
    </location>
</feature>
<sequence>MADRSKPHMSMRAEPVEYLSHLQTQDDTARQFSPGPGQYELLSKSHDDVSGAGANGARDDRPPSWTAWHLEIWSILGSIACMIGVVVILSRMKDQPLSNWTIILNLNSTIAVLITALKSWAMLAVASCLSQGKWMFFRKKRASLRQLDIFDDASRGPLGALRLFWALRRRLDFALIGAFVTVVVMGVDTFAQQLIRFESRVDPVDNNGTASFMVSDSYYGGARAGNGGMTPTAPTASTVDTAMQGAIYRGLYNTASSPPFKCSSQCQWNLTARSLGFTSHCEDVTTQAMATLNQTHFPNGTLFQTVTTPGNINLTYINGRTSFHPVAVVSAADITTKGYNQKTGEAYAPEFARIGVLRMRELRNETEEYYWYLGANVSEVVECTVKFTTFEYTDMRTAGSELAVRDTREVPLGRGYRYDEDHERRTWYAYFNQTDDMPANRTQDKAQFRIATPDMGALSEFFTSTRFSGSIYDGESALPSEGLGIAFMNGNIPAVFANMTQSMTDHLRSGYGTVQAVRGQTLVPVTVVRVYWVWLSLPIGVLALSTLFLGITIWDSWGCRSTLWKSSVVAALYHKVASGTGSGGVLFTDLQSVKQMEKISKETSLVYVGNEGRN</sequence>
<dbReference type="InterPro" id="IPR021514">
    <property type="entry name" value="DUF3176"/>
</dbReference>
<evidence type="ECO:0000313" key="2">
    <source>
        <dbReference type="EMBL" id="KAK8008205.1"/>
    </source>
</evidence>
<evidence type="ECO:0000256" key="1">
    <source>
        <dbReference type="SAM" id="Phobius"/>
    </source>
</evidence>
<name>A0ABR1RCI1_9PEZI</name>
<protein>
    <submittedName>
        <fullName evidence="2">Uncharacterized protein</fullName>
    </submittedName>
</protein>
<gene>
    <name evidence="2" type="ORF">PG991_010756</name>
</gene>
<organism evidence="2 3">
    <name type="scientific">Apiospora marii</name>
    <dbReference type="NCBI Taxonomy" id="335849"/>
    <lineage>
        <taxon>Eukaryota</taxon>
        <taxon>Fungi</taxon>
        <taxon>Dikarya</taxon>
        <taxon>Ascomycota</taxon>
        <taxon>Pezizomycotina</taxon>
        <taxon>Sordariomycetes</taxon>
        <taxon>Xylariomycetidae</taxon>
        <taxon>Amphisphaeriales</taxon>
        <taxon>Apiosporaceae</taxon>
        <taxon>Apiospora</taxon>
    </lineage>
</organism>
<feature type="transmembrane region" description="Helical" evidence="1">
    <location>
        <begin position="72"/>
        <end position="90"/>
    </location>
</feature>
<dbReference type="EMBL" id="JAQQWI010000016">
    <property type="protein sequence ID" value="KAK8008205.1"/>
    <property type="molecule type" value="Genomic_DNA"/>
</dbReference>
<dbReference type="PANTHER" id="PTHR35394">
    <property type="entry name" value="DUF3176 DOMAIN-CONTAINING PROTEIN"/>
    <property type="match status" value="1"/>
</dbReference>
<feature type="transmembrane region" description="Helical" evidence="1">
    <location>
        <begin position="171"/>
        <end position="191"/>
    </location>
</feature>
<dbReference type="PANTHER" id="PTHR35394:SF5">
    <property type="entry name" value="DUF3176 DOMAIN-CONTAINING PROTEIN"/>
    <property type="match status" value="1"/>
</dbReference>
<accession>A0ABR1RCI1</accession>
<reference evidence="2 3" key="1">
    <citation type="submission" date="2023-01" db="EMBL/GenBank/DDBJ databases">
        <title>Analysis of 21 Apiospora genomes using comparative genomics revels a genus with tremendous synthesis potential of carbohydrate active enzymes and secondary metabolites.</title>
        <authorList>
            <person name="Sorensen T."/>
        </authorList>
    </citation>
    <scope>NUCLEOTIDE SEQUENCE [LARGE SCALE GENOMIC DNA]</scope>
    <source>
        <strain evidence="2 3">CBS 20057</strain>
    </source>
</reference>
<keyword evidence="3" id="KW-1185">Reference proteome</keyword>
<keyword evidence="1" id="KW-1133">Transmembrane helix</keyword>
<keyword evidence="1" id="KW-0472">Membrane</keyword>
<dbReference type="Pfam" id="PF11374">
    <property type="entry name" value="DUF3176"/>
    <property type="match status" value="1"/>
</dbReference>
<dbReference type="Proteomes" id="UP001396898">
    <property type="component" value="Unassembled WGS sequence"/>
</dbReference>
<comment type="caution">
    <text evidence="2">The sequence shown here is derived from an EMBL/GenBank/DDBJ whole genome shotgun (WGS) entry which is preliminary data.</text>
</comment>
<proteinExistence type="predicted"/>
<keyword evidence="1" id="KW-0812">Transmembrane</keyword>